<evidence type="ECO:0000313" key="2">
    <source>
        <dbReference type="Proteomes" id="UP000198660"/>
    </source>
</evidence>
<name>A0A1I6SUI3_9BACL</name>
<reference evidence="2" key="1">
    <citation type="submission" date="2016-10" db="EMBL/GenBank/DDBJ databases">
        <authorList>
            <person name="Varghese N."/>
            <person name="Submissions S."/>
        </authorList>
    </citation>
    <scope>NUCLEOTIDE SEQUENCE [LARGE SCALE GENOMIC DNA]</scope>
    <source>
        <strain evidence="2">DSM 45789</strain>
    </source>
</reference>
<accession>A0A1I6SUI3</accession>
<dbReference type="Proteomes" id="UP000198660">
    <property type="component" value="Unassembled WGS sequence"/>
</dbReference>
<dbReference type="AlphaFoldDB" id="A0A1I6SUI3"/>
<protein>
    <submittedName>
        <fullName evidence="1">Uncharacterized protein</fullName>
    </submittedName>
</protein>
<sequence>MERVLIHILGRYQNKLPPSPTGVVILLTPAGAGGDGASSLFQVLLERGIVPEVWSQGTYSPIVPWSVRQLKGNGEEWLDQMKQRTRVLLLPTPSLSFLARLTEWEDEDPFQALTLHCLLHGKRVGVPMRIFDPAGWKRVHQTGTRNPPPLSLQRKLQRLLAEIQALGVNFLAKETIVSWLMMESCEQRELVTAEDVEGAASHGDQVIVVSREALITPLASDTAKERGIRIKKQ</sequence>
<gene>
    <name evidence="1" type="ORF">SAMN05444972_10849</name>
</gene>
<organism evidence="1 2">
    <name type="scientific">Marininema halotolerans</name>
    <dbReference type="NCBI Taxonomy" id="1155944"/>
    <lineage>
        <taxon>Bacteria</taxon>
        <taxon>Bacillati</taxon>
        <taxon>Bacillota</taxon>
        <taxon>Bacilli</taxon>
        <taxon>Bacillales</taxon>
        <taxon>Thermoactinomycetaceae</taxon>
        <taxon>Marininema</taxon>
    </lineage>
</organism>
<keyword evidence="2" id="KW-1185">Reference proteome</keyword>
<evidence type="ECO:0000313" key="1">
    <source>
        <dbReference type="EMBL" id="SFS80604.1"/>
    </source>
</evidence>
<dbReference type="RefSeq" id="WP_091837507.1">
    <property type="nucleotide sequence ID" value="NZ_FPAA01000008.1"/>
</dbReference>
<dbReference type="OrthoDB" id="212879at2"/>
<proteinExistence type="predicted"/>
<dbReference type="EMBL" id="FPAA01000008">
    <property type="protein sequence ID" value="SFS80604.1"/>
    <property type="molecule type" value="Genomic_DNA"/>
</dbReference>